<dbReference type="Gene3D" id="3.30.70.1450">
    <property type="entry name" value="Regulator of K+ conductance, C-terminal domain"/>
    <property type="match status" value="1"/>
</dbReference>
<comment type="subcellular location">
    <subcellularLocation>
        <location evidence="1">Cell membrane</location>
        <topology evidence="1">Multi-pass membrane protein</topology>
    </subcellularLocation>
</comment>
<keyword evidence="2" id="KW-1133">Transmembrane helix</keyword>
<evidence type="ECO:0000256" key="2">
    <source>
        <dbReference type="SAM" id="Phobius"/>
    </source>
</evidence>
<feature type="domain" description="RCK C-terminal" evidence="4">
    <location>
        <begin position="244"/>
        <end position="329"/>
    </location>
</feature>
<dbReference type="SUPFAM" id="SSF51735">
    <property type="entry name" value="NAD(P)-binding Rossmann-fold domains"/>
    <property type="match status" value="1"/>
</dbReference>
<dbReference type="EMBL" id="UINC01000032">
    <property type="protein sequence ID" value="SUZ47723.1"/>
    <property type="molecule type" value="Genomic_DNA"/>
</dbReference>
<dbReference type="GO" id="GO:0006813">
    <property type="term" value="P:potassium ion transport"/>
    <property type="evidence" value="ECO:0007669"/>
    <property type="project" value="InterPro"/>
</dbReference>
<evidence type="ECO:0008006" key="6">
    <source>
        <dbReference type="Google" id="ProtNLM"/>
    </source>
</evidence>
<dbReference type="InterPro" id="IPR036291">
    <property type="entry name" value="NAD(P)-bd_dom_sf"/>
</dbReference>
<dbReference type="SUPFAM" id="SSF116726">
    <property type="entry name" value="TrkA C-terminal domain-like"/>
    <property type="match status" value="1"/>
</dbReference>
<dbReference type="Pfam" id="PF07885">
    <property type="entry name" value="Ion_trans_2"/>
    <property type="match status" value="1"/>
</dbReference>
<dbReference type="GO" id="GO:0005886">
    <property type="term" value="C:plasma membrane"/>
    <property type="evidence" value="ECO:0007669"/>
    <property type="project" value="UniProtKB-SubCell"/>
</dbReference>
<protein>
    <recommendedName>
        <fullName evidence="6">RCK N-terminal domain-containing protein</fullName>
    </recommendedName>
</protein>
<evidence type="ECO:0000313" key="5">
    <source>
        <dbReference type="EMBL" id="SUZ47723.1"/>
    </source>
</evidence>
<dbReference type="PROSITE" id="PS51201">
    <property type="entry name" value="RCK_N"/>
    <property type="match status" value="1"/>
</dbReference>
<name>A0A381N263_9ZZZZ</name>
<dbReference type="Pfam" id="PF02254">
    <property type="entry name" value="TrkA_N"/>
    <property type="match status" value="1"/>
</dbReference>
<dbReference type="InterPro" id="IPR003148">
    <property type="entry name" value="RCK_N"/>
</dbReference>
<dbReference type="Gene3D" id="1.10.287.70">
    <property type="match status" value="1"/>
</dbReference>
<gene>
    <name evidence="5" type="ORF">METZ01_LOCUS577</name>
</gene>
<reference evidence="5" key="1">
    <citation type="submission" date="2018-05" db="EMBL/GenBank/DDBJ databases">
        <authorList>
            <person name="Lanie J.A."/>
            <person name="Ng W.-L."/>
            <person name="Kazmierczak K.M."/>
            <person name="Andrzejewski T.M."/>
            <person name="Davidsen T.M."/>
            <person name="Wayne K.J."/>
            <person name="Tettelin H."/>
            <person name="Glass J.I."/>
            <person name="Rusch D."/>
            <person name="Podicherti R."/>
            <person name="Tsui H.-C.T."/>
            <person name="Winkler M.E."/>
        </authorList>
    </citation>
    <scope>NUCLEOTIDE SEQUENCE</scope>
</reference>
<dbReference type="Pfam" id="PF02080">
    <property type="entry name" value="TrkA_C"/>
    <property type="match status" value="1"/>
</dbReference>
<evidence type="ECO:0000259" key="3">
    <source>
        <dbReference type="PROSITE" id="PS51201"/>
    </source>
</evidence>
<dbReference type="GO" id="GO:0008324">
    <property type="term" value="F:monoatomic cation transmembrane transporter activity"/>
    <property type="evidence" value="ECO:0007669"/>
    <property type="project" value="InterPro"/>
</dbReference>
<dbReference type="SUPFAM" id="SSF81324">
    <property type="entry name" value="Voltage-gated potassium channels"/>
    <property type="match status" value="1"/>
</dbReference>
<dbReference type="InterPro" id="IPR013099">
    <property type="entry name" value="K_chnl_dom"/>
</dbReference>
<dbReference type="Gene3D" id="3.40.50.720">
    <property type="entry name" value="NAD(P)-binding Rossmann-like Domain"/>
    <property type="match status" value="1"/>
</dbReference>
<dbReference type="PANTHER" id="PTHR43833:SF9">
    <property type="entry name" value="POTASSIUM CHANNEL PROTEIN YUGO-RELATED"/>
    <property type="match status" value="1"/>
</dbReference>
<feature type="domain" description="RCK N-terminal" evidence="3">
    <location>
        <begin position="105"/>
        <end position="222"/>
    </location>
</feature>
<sequence length="329" mass="36505">MFQGRRLKYLLYFGALVTIGSAGFYIIGGEGWTVIDSIYMTIITLSTVGFAEVHTLSEMGKLWTILVIVFGVSGFAVIVYELGAELIQFNTYRSRTMRKKISKLNEHYIVCGFGRMGAVIAAEFHKKQVPFVIIEMNETKINIIQESGYIHIHGDATLDDILIDAGIKECKGIVVVLDNDQDNLFVTMSARNLNQDAYIISRCAKNETGTKLKRAGANKVVNPYITGGHRMAELLISPYVEDTVSIETPGDMVIDFSIEEFAVEHLHELNGKSIAESKIRENYGLLIVGITNGTSEAVLNPGSDYILSKEDKLMLIGSQDDLNDFKDNI</sequence>
<dbReference type="PANTHER" id="PTHR43833">
    <property type="entry name" value="POTASSIUM CHANNEL PROTEIN 2-RELATED-RELATED"/>
    <property type="match status" value="1"/>
</dbReference>
<dbReference type="InterPro" id="IPR050721">
    <property type="entry name" value="Trk_Ktr_HKT_K-transport"/>
</dbReference>
<dbReference type="PROSITE" id="PS51202">
    <property type="entry name" value="RCK_C"/>
    <property type="match status" value="1"/>
</dbReference>
<feature type="transmembrane region" description="Helical" evidence="2">
    <location>
        <begin position="63"/>
        <end position="83"/>
    </location>
</feature>
<dbReference type="InterPro" id="IPR036721">
    <property type="entry name" value="RCK_C_sf"/>
</dbReference>
<dbReference type="AlphaFoldDB" id="A0A381N263"/>
<feature type="transmembrane region" description="Helical" evidence="2">
    <location>
        <begin position="9"/>
        <end position="27"/>
    </location>
</feature>
<evidence type="ECO:0000259" key="4">
    <source>
        <dbReference type="PROSITE" id="PS51202"/>
    </source>
</evidence>
<proteinExistence type="predicted"/>
<feature type="transmembrane region" description="Helical" evidence="2">
    <location>
        <begin position="33"/>
        <end position="51"/>
    </location>
</feature>
<accession>A0A381N263</accession>
<keyword evidence="2" id="KW-0472">Membrane</keyword>
<keyword evidence="2" id="KW-0812">Transmembrane</keyword>
<dbReference type="InterPro" id="IPR006037">
    <property type="entry name" value="RCK_C"/>
</dbReference>
<organism evidence="5">
    <name type="scientific">marine metagenome</name>
    <dbReference type="NCBI Taxonomy" id="408172"/>
    <lineage>
        <taxon>unclassified sequences</taxon>
        <taxon>metagenomes</taxon>
        <taxon>ecological metagenomes</taxon>
    </lineage>
</organism>
<evidence type="ECO:0000256" key="1">
    <source>
        <dbReference type="ARBA" id="ARBA00004651"/>
    </source>
</evidence>